<feature type="transmembrane region" description="Helical" evidence="2">
    <location>
        <begin position="20"/>
        <end position="47"/>
    </location>
</feature>
<protein>
    <submittedName>
        <fullName evidence="3">Uncharacterized protein</fullName>
    </submittedName>
</protein>
<evidence type="ECO:0000256" key="2">
    <source>
        <dbReference type="SAM" id="Phobius"/>
    </source>
</evidence>
<dbReference type="AlphaFoldDB" id="A0AAN9AEH7"/>
<feature type="compositionally biased region" description="Basic and acidic residues" evidence="1">
    <location>
        <begin position="446"/>
        <end position="488"/>
    </location>
</feature>
<feature type="transmembrane region" description="Helical" evidence="2">
    <location>
        <begin position="134"/>
        <end position="156"/>
    </location>
</feature>
<feature type="region of interest" description="Disordered" evidence="1">
    <location>
        <begin position="196"/>
        <end position="217"/>
    </location>
</feature>
<evidence type="ECO:0000313" key="4">
    <source>
        <dbReference type="Proteomes" id="UP001381693"/>
    </source>
</evidence>
<gene>
    <name evidence="3" type="ORF">SK128_008932</name>
</gene>
<feature type="compositionally biased region" description="Basic and acidic residues" evidence="1">
    <location>
        <begin position="425"/>
        <end position="434"/>
    </location>
</feature>
<dbReference type="Proteomes" id="UP001381693">
    <property type="component" value="Unassembled WGS sequence"/>
</dbReference>
<keyword evidence="2" id="KW-0812">Transmembrane</keyword>
<keyword evidence="2" id="KW-0472">Membrane</keyword>
<proteinExistence type="predicted"/>
<reference evidence="3 4" key="1">
    <citation type="submission" date="2023-11" db="EMBL/GenBank/DDBJ databases">
        <title>Halocaridina rubra genome assembly.</title>
        <authorList>
            <person name="Smith C."/>
        </authorList>
    </citation>
    <scope>NUCLEOTIDE SEQUENCE [LARGE SCALE GENOMIC DNA]</scope>
    <source>
        <strain evidence="3">EP-1</strain>
        <tissue evidence="3">Whole</tissue>
    </source>
</reference>
<name>A0AAN9AEH7_HALRR</name>
<accession>A0AAN9AEH7</accession>
<feature type="region of interest" description="Disordered" evidence="1">
    <location>
        <begin position="416"/>
        <end position="502"/>
    </location>
</feature>
<keyword evidence="2" id="KW-1133">Transmembrane helix</keyword>
<comment type="caution">
    <text evidence="3">The sequence shown here is derived from an EMBL/GenBank/DDBJ whole genome shotgun (WGS) entry which is preliminary data.</text>
</comment>
<organism evidence="3 4">
    <name type="scientific">Halocaridina rubra</name>
    <name type="common">Hawaiian red shrimp</name>
    <dbReference type="NCBI Taxonomy" id="373956"/>
    <lineage>
        <taxon>Eukaryota</taxon>
        <taxon>Metazoa</taxon>
        <taxon>Ecdysozoa</taxon>
        <taxon>Arthropoda</taxon>
        <taxon>Crustacea</taxon>
        <taxon>Multicrustacea</taxon>
        <taxon>Malacostraca</taxon>
        <taxon>Eumalacostraca</taxon>
        <taxon>Eucarida</taxon>
        <taxon>Decapoda</taxon>
        <taxon>Pleocyemata</taxon>
        <taxon>Caridea</taxon>
        <taxon>Atyoidea</taxon>
        <taxon>Atyidae</taxon>
        <taxon>Halocaridina</taxon>
    </lineage>
</organism>
<feature type="non-terminal residue" evidence="3">
    <location>
        <position position="1"/>
    </location>
</feature>
<evidence type="ECO:0000313" key="3">
    <source>
        <dbReference type="EMBL" id="KAK7083485.1"/>
    </source>
</evidence>
<dbReference type="EMBL" id="JAXCGZ010002939">
    <property type="protein sequence ID" value="KAK7083485.1"/>
    <property type="molecule type" value="Genomic_DNA"/>
</dbReference>
<sequence>EDANLDMVMLVFALPCCKSMFAKMTFTLVFIVTSVIASIFFVPFGLFCNKINQERKELQLAKEALEKFRYEHINTRRLHNTLKKVELHWMVEYKEPQLPAGWLLPLTEKHPMLKKLVTVLDSLPAFLMKSPANYILLALVSCLSFALIISCIWNKVQNKENHVPYNENADPDSNKIEDQVVDELEEVLENLRKQLAGETAGERQHPQNNEDVGPKEVETSVHVPSDELEEVLENSRKQLAVETAGERQHPQNNEDAGPKEVETPVHVPSEIETSKVESKEKMREAQPKLMVEELNLSLDDYEAVKECFDTRNRRVRFTFDDENCVITLQGHKQQVIKATIREMKRYCQVDYTQKEMAYALRRKYRTDVSKMPLRDLERKYDVKLRVPKVTFKKDYMFITGNRDAANAAFEEINSRLKRSMQTRENLQKEIDKEQRKQRKNNANTENSKKEKKADKNKSRIQKEKRKNENDENGDGKPTKGKNKIEENRYGLIKRKRKRNPKC</sequence>
<keyword evidence="4" id="KW-1185">Reference proteome</keyword>
<feature type="region of interest" description="Disordered" evidence="1">
    <location>
        <begin position="240"/>
        <end position="264"/>
    </location>
</feature>
<feature type="compositionally biased region" description="Basic residues" evidence="1">
    <location>
        <begin position="491"/>
        <end position="502"/>
    </location>
</feature>
<evidence type="ECO:0000256" key="1">
    <source>
        <dbReference type="SAM" id="MobiDB-lite"/>
    </source>
</evidence>